<comment type="caution">
    <text evidence="1">The sequence shown here is derived from an EMBL/GenBank/DDBJ whole genome shotgun (WGS) entry which is preliminary data.</text>
</comment>
<evidence type="ECO:0000313" key="1">
    <source>
        <dbReference type="EMBL" id="KAI7729442.1"/>
    </source>
</evidence>
<sequence>MLSAKAREYEYDLKLELYLTKITKEERALTDQSIPSLLIICSKKLTREMVDE</sequence>
<dbReference type="AlphaFoldDB" id="A0AAD5BU01"/>
<reference evidence="1" key="1">
    <citation type="submission" date="2022-06" db="EMBL/GenBank/DDBJ databases">
        <title>Uncovering the hologenomic basis of an extraordinary plant invasion.</title>
        <authorList>
            <person name="Bieker V.C."/>
            <person name="Martin M.D."/>
            <person name="Gilbert T."/>
            <person name="Hodgins K."/>
            <person name="Battlay P."/>
            <person name="Petersen B."/>
            <person name="Wilson J."/>
        </authorList>
    </citation>
    <scope>NUCLEOTIDE SEQUENCE</scope>
    <source>
        <strain evidence="1">AA19_3_7</strain>
        <tissue evidence="1">Leaf</tissue>
    </source>
</reference>
<name>A0AAD5BU01_AMBAR</name>
<feature type="non-terminal residue" evidence="1">
    <location>
        <position position="1"/>
    </location>
</feature>
<proteinExistence type="predicted"/>
<keyword evidence="2" id="KW-1185">Reference proteome</keyword>
<dbReference type="Proteomes" id="UP001206925">
    <property type="component" value="Unassembled WGS sequence"/>
</dbReference>
<organism evidence="1 2">
    <name type="scientific">Ambrosia artemisiifolia</name>
    <name type="common">Common ragweed</name>
    <dbReference type="NCBI Taxonomy" id="4212"/>
    <lineage>
        <taxon>Eukaryota</taxon>
        <taxon>Viridiplantae</taxon>
        <taxon>Streptophyta</taxon>
        <taxon>Embryophyta</taxon>
        <taxon>Tracheophyta</taxon>
        <taxon>Spermatophyta</taxon>
        <taxon>Magnoliopsida</taxon>
        <taxon>eudicotyledons</taxon>
        <taxon>Gunneridae</taxon>
        <taxon>Pentapetalae</taxon>
        <taxon>asterids</taxon>
        <taxon>campanulids</taxon>
        <taxon>Asterales</taxon>
        <taxon>Asteraceae</taxon>
        <taxon>Asteroideae</taxon>
        <taxon>Heliantheae alliance</taxon>
        <taxon>Heliantheae</taxon>
        <taxon>Ambrosia</taxon>
    </lineage>
</organism>
<accession>A0AAD5BU01</accession>
<protein>
    <submittedName>
        <fullName evidence="1">Uncharacterized protein</fullName>
    </submittedName>
</protein>
<gene>
    <name evidence="1" type="ORF">M8C21_003713</name>
</gene>
<evidence type="ECO:0000313" key="2">
    <source>
        <dbReference type="Proteomes" id="UP001206925"/>
    </source>
</evidence>
<dbReference type="EMBL" id="JAMZMK010011005">
    <property type="protein sequence ID" value="KAI7729442.1"/>
    <property type="molecule type" value="Genomic_DNA"/>
</dbReference>